<dbReference type="GO" id="GO:0004823">
    <property type="term" value="F:leucine-tRNA ligase activity"/>
    <property type="evidence" value="ECO:0007669"/>
    <property type="project" value="UniProtKB-UniRule"/>
</dbReference>
<gene>
    <name evidence="9 14" type="primary">leuS</name>
    <name evidence="14" type="ORF">NGENPBHE_00004</name>
</gene>
<evidence type="ECO:0000256" key="5">
    <source>
        <dbReference type="ARBA" id="ARBA00022840"/>
    </source>
</evidence>
<proteinExistence type="inferred from homology"/>
<dbReference type="Gene3D" id="1.10.730.10">
    <property type="entry name" value="Isoleucyl-tRNA Synthetase, Domain 1"/>
    <property type="match status" value="1"/>
</dbReference>
<dbReference type="PANTHER" id="PTHR45794:SF1">
    <property type="entry name" value="LEUCINE--TRNA LIGASE, CYTOPLASMIC"/>
    <property type="match status" value="1"/>
</dbReference>
<reference evidence="14" key="1">
    <citation type="submission" date="2020-06" db="EMBL/GenBank/DDBJ databases">
        <title>Unique genomic features of the anaerobic methanotrophic archaea.</title>
        <authorList>
            <person name="Chadwick G.L."/>
            <person name="Skennerton C.T."/>
            <person name="Laso-Perez R."/>
            <person name="Leu A.O."/>
            <person name="Speth D.R."/>
            <person name="Yu H."/>
            <person name="Morgan-Lang C."/>
            <person name="Hatzenpichler R."/>
            <person name="Goudeau D."/>
            <person name="Malmstrom R."/>
            <person name="Brazelton W.J."/>
            <person name="Woyke T."/>
            <person name="Hallam S.J."/>
            <person name="Tyson G.W."/>
            <person name="Wegener G."/>
            <person name="Boetius A."/>
            <person name="Orphan V."/>
        </authorList>
    </citation>
    <scope>NUCLEOTIDE SEQUENCE</scope>
</reference>
<dbReference type="NCBIfam" id="NF008957">
    <property type="entry name" value="PRK12300.1"/>
    <property type="match status" value="1"/>
</dbReference>
<dbReference type="AlphaFoldDB" id="A0A7G9Z020"/>
<dbReference type="Pfam" id="PF08264">
    <property type="entry name" value="Anticodon_1"/>
    <property type="match status" value="1"/>
</dbReference>
<dbReference type="InterPro" id="IPR014729">
    <property type="entry name" value="Rossmann-like_a/b/a_fold"/>
</dbReference>
<dbReference type="Gene3D" id="3.90.740.10">
    <property type="entry name" value="Valyl/Leucyl/Isoleucyl-tRNA synthetase, editing domain"/>
    <property type="match status" value="1"/>
</dbReference>
<evidence type="ECO:0000256" key="7">
    <source>
        <dbReference type="ARBA" id="ARBA00023146"/>
    </source>
</evidence>
<evidence type="ECO:0000256" key="3">
    <source>
        <dbReference type="ARBA" id="ARBA00022598"/>
    </source>
</evidence>
<protein>
    <recommendedName>
        <fullName evidence="9">Leucine--tRNA ligase</fullName>
        <ecNumber evidence="9">6.1.1.4</ecNumber>
    </recommendedName>
    <alternativeName>
        <fullName evidence="9">Leucyl-tRNA synthetase</fullName>
        <shortName evidence="9">LeuRS</shortName>
    </alternativeName>
</protein>
<dbReference type="InterPro" id="IPR020791">
    <property type="entry name" value="Leu-tRNA-lgase_arc"/>
</dbReference>
<feature type="short sequence motif" description="'KMSKS' region" evidence="9">
    <location>
        <begin position="629"/>
        <end position="633"/>
    </location>
</feature>
<dbReference type="SUPFAM" id="SSF47323">
    <property type="entry name" value="Anticodon-binding domain of a subclass of class I aminoacyl-tRNA synthetases"/>
    <property type="match status" value="1"/>
</dbReference>
<organism evidence="14">
    <name type="scientific">Candidatus Methanophagaceae archaeon ANME-1 ERB6</name>
    <dbReference type="NCBI Taxonomy" id="2759912"/>
    <lineage>
        <taxon>Archaea</taxon>
        <taxon>Methanobacteriati</taxon>
        <taxon>Methanobacteriota</taxon>
        <taxon>Stenosarchaea group</taxon>
        <taxon>Methanomicrobia</taxon>
        <taxon>Candidatus Methanophagales</taxon>
        <taxon>Candidatus Methanophagaceae</taxon>
    </lineage>
</organism>
<comment type="similarity">
    <text evidence="1 9 10">Belongs to the class-I aminoacyl-tRNA synthetase family.</text>
</comment>
<feature type="short sequence motif" description="'HIGH' region" evidence="9">
    <location>
        <begin position="44"/>
        <end position="54"/>
    </location>
</feature>
<keyword evidence="2 9" id="KW-0963">Cytoplasm</keyword>
<dbReference type="GO" id="GO:0006429">
    <property type="term" value="P:leucyl-tRNA aminoacylation"/>
    <property type="evidence" value="ECO:0007669"/>
    <property type="project" value="UniProtKB-UniRule"/>
</dbReference>
<dbReference type="EMBL" id="MT631547">
    <property type="protein sequence ID" value="QNO53604.1"/>
    <property type="molecule type" value="Genomic_DNA"/>
</dbReference>
<evidence type="ECO:0000256" key="10">
    <source>
        <dbReference type="RuleBase" id="RU363035"/>
    </source>
</evidence>
<comment type="catalytic activity">
    <reaction evidence="8 9">
        <text>tRNA(Leu) + L-leucine + ATP = L-leucyl-tRNA(Leu) + AMP + diphosphate</text>
        <dbReference type="Rhea" id="RHEA:11688"/>
        <dbReference type="Rhea" id="RHEA-COMP:9613"/>
        <dbReference type="Rhea" id="RHEA-COMP:9622"/>
        <dbReference type="ChEBI" id="CHEBI:30616"/>
        <dbReference type="ChEBI" id="CHEBI:33019"/>
        <dbReference type="ChEBI" id="CHEBI:57427"/>
        <dbReference type="ChEBI" id="CHEBI:78442"/>
        <dbReference type="ChEBI" id="CHEBI:78494"/>
        <dbReference type="ChEBI" id="CHEBI:456215"/>
        <dbReference type="EC" id="6.1.1.4"/>
    </reaction>
</comment>
<name>A0A7G9Z020_9EURY</name>
<dbReference type="SUPFAM" id="SSF52374">
    <property type="entry name" value="Nucleotidylyl transferase"/>
    <property type="match status" value="1"/>
</dbReference>
<comment type="subcellular location">
    <subcellularLocation>
        <location evidence="9">Cytoplasm</location>
    </subcellularLocation>
</comment>
<keyword evidence="3 9" id="KW-0436">Ligase</keyword>
<dbReference type="Pfam" id="PF09334">
    <property type="entry name" value="tRNA-synt_1g"/>
    <property type="match status" value="1"/>
</dbReference>
<sequence>MVGLNIKETEEKWQRRWKESKIFDAEIAEQKGGKKKFFLTVPYPYTSGPLHIGHGRTNTIGDIIARFKRLQGYNVLFPMAFHVTGTPILAIADSIAKGEQEVVARYKEYVSIYEDASKVDGIISSFSRAERVADFFAERISEDFERMGYSIDWRRKFNTTEPMYNKFIEWQFKKLYDKGVIKKGSYPITYSIEDNSAVGEDDIEEGDTNKVTIIEHTTIKFGVSDDTYLIAATLRPETVFGVTNLWIKPTAKYVKVAVGGEYWIVSREAALKLGYQREAVEGSEEIEGSYFVGKNVKEPIEGREIPVLSAGFVDPDVGTGVVYSVPAHAPYDYIALEDVRREEGIEIEPIKVIDIEGYEMPAKEICEKMGIANQEDARLEEATQIIYKDEFYRGVLNEQCGNFAGIKIAAIKDEVKDWLKGKNIADVFYETSRKAVTRGGGKVIVAVLQDQWFIDYTPKWWKDLGHELVEGMTFYPEKYKAYMHDIIDWLALRPCARKRGLGTRFPFEKEWIIESLSDSTIYMALYTIAHRLRQLPVDCLNERFFDYVFLGIGSGADELAKESHIEADVLNEIKEEFEYWYPNDLRHTAPPHLSNHLVFFLMHHAAIFPPTRWPGAITLNELMIREGQKMSKSKGNVIPLANVSELYGVDLFRLYCAINADFASVINWREQDVDALKKRFNALVEVFENSTGVDVAELKEEEFTHTDRWLMSRFYRRLKESIELFDAFRIREAGINLVFNLLNDIRYYERRESPEKRRRIIRNVIEDWLLILSPIVPHICEEEWHKLHDKPLQGLQVSPSWACGGTGRARDGAEVEPHSFISLQSLPELKDAFIDDHVEREEEYLVSLIADIKEILKIARIVPTKIYVYTADADTENWKWEVFRAIKDLPERDKIKEAMKLRKDKSTVDFVKRVIKNLSLKKNALPKKDYTLYFELNEREILEREKAYLTKEFGCEIGINEEHDPKDRRRFAIPLKPAIYVEG</sequence>
<dbReference type="Gene3D" id="3.30.2320.20">
    <property type="entry name" value="Class I aminoacyl-tRNA synthetases (RS)"/>
    <property type="match status" value="1"/>
</dbReference>
<evidence type="ECO:0000256" key="8">
    <source>
        <dbReference type="ARBA" id="ARBA00047469"/>
    </source>
</evidence>
<dbReference type="PANTHER" id="PTHR45794">
    <property type="entry name" value="LEUCYL-TRNA SYNTHETASE"/>
    <property type="match status" value="1"/>
</dbReference>
<dbReference type="NCBIfam" id="TIGR00395">
    <property type="entry name" value="leuS_arch"/>
    <property type="match status" value="1"/>
</dbReference>
<dbReference type="GO" id="GO:0002161">
    <property type="term" value="F:aminoacyl-tRNA deacylase activity"/>
    <property type="evidence" value="ECO:0007669"/>
    <property type="project" value="InterPro"/>
</dbReference>
<dbReference type="InterPro" id="IPR001412">
    <property type="entry name" value="aa-tRNA-synth_I_CS"/>
</dbReference>
<feature type="binding site" evidence="9">
    <location>
        <position position="632"/>
    </location>
    <ligand>
        <name>ATP</name>
        <dbReference type="ChEBI" id="CHEBI:30616"/>
    </ligand>
</feature>
<dbReference type="PROSITE" id="PS00178">
    <property type="entry name" value="AA_TRNA_LIGASE_I"/>
    <property type="match status" value="1"/>
</dbReference>
<dbReference type="GO" id="GO:0005737">
    <property type="term" value="C:cytoplasm"/>
    <property type="evidence" value="ECO:0007669"/>
    <property type="project" value="UniProtKB-SubCell"/>
</dbReference>
<dbReference type="EC" id="6.1.1.4" evidence="9"/>
<dbReference type="Gene3D" id="3.40.50.620">
    <property type="entry name" value="HUPs"/>
    <property type="match status" value="1"/>
</dbReference>
<dbReference type="InterPro" id="IPR004493">
    <property type="entry name" value="Leu-tRNA-synth_Ia_arc/euk"/>
</dbReference>
<dbReference type="InterPro" id="IPR013155">
    <property type="entry name" value="M/V/L/I-tRNA-synth_anticd-bd"/>
</dbReference>
<keyword evidence="6 9" id="KW-0648">Protein biosynthesis</keyword>
<keyword evidence="7 9" id="KW-0030">Aminoacyl-tRNA synthetase</keyword>
<feature type="domain" description="Methionyl/Valyl/Leucyl/Isoleucyl-tRNA synthetase anticodon-binding" evidence="12">
    <location>
        <begin position="707"/>
        <end position="867"/>
    </location>
</feature>
<feature type="domain" description="Aminoacyl-tRNA synthetase class Ia" evidence="11">
    <location>
        <begin position="12"/>
        <end position="507"/>
    </location>
</feature>
<feature type="domain" description="Methionyl/Leucyl tRNA synthetase" evidence="13">
    <location>
        <begin position="596"/>
        <end position="674"/>
    </location>
</feature>
<dbReference type="SUPFAM" id="SSF50677">
    <property type="entry name" value="ValRS/IleRS/LeuRS editing domain"/>
    <property type="match status" value="1"/>
</dbReference>
<keyword evidence="5 9" id="KW-0067">ATP-binding</keyword>
<evidence type="ECO:0000256" key="6">
    <source>
        <dbReference type="ARBA" id="ARBA00022917"/>
    </source>
</evidence>
<dbReference type="HAMAP" id="MF_00049_A">
    <property type="entry name" value="Leu_tRNA_synth_A"/>
    <property type="match status" value="1"/>
</dbReference>
<evidence type="ECO:0000256" key="4">
    <source>
        <dbReference type="ARBA" id="ARBA00022741"/>
    </source>
</evidence>
<evidence type="ECO:0000259" key="11">
    <source>
        <dbReference type="Pfam" id="PF00133"/>
    </source>
</evidence>
<evidence type="ECO:0000256" key="2">
    <source>
        <dbReference type="ARBA" id="ARBA00022490"/>
    </source>
</evidence>
<dbReference type="Pfam" id="PF00133">
    <property type="entry name" value="tRNA-synt_1"/>
    <property type="match status" value="1"/>
</dbReference>
<dbReference type="GO" id="GO:0005524">
    <property type="term" value="F:ATP binding"/>
    <property type="evidence" value="ECO:0007669"/>
    <property type="project" value="UniProtKB-UniRule"/>
</dbReference>
<dbReference type="InterPro" id="IPR009008">
    <property type="entry name" value="Val/Leu/Ile-tRNA-synth_edit"/>
</dbReference>
<dbReference type="InterPro" id="IPR015413">
    <property type="entry name" value="Methionyl/Leucyl_tRNA_Synth"/>
</dbReference>
<keyword evidence="4 9" id="KW-0547">Nucleotide-binding</keyword>
<evidence type="ECO:0000313" key="14">
    <source>
        <dbReference type="EMBL" id="QNO53604.1"/>
    </source>
</evidence>
<dbReference type="InterPro" id="IPR002300">
    <property type="entry name" value="aa-tRNA-synth_Ia"/>
</dbReference>
<evidence type="ECO:0000256" key="1">
    <source>
        <dbReference type="ARBA" id="ARBA00005594"/>
    </source>
</evidence>
<evidence type="ECO:0000256" key="9">
    <source>
        <dbReference type="HAMAP-Rule" id="MF_00049"/>
    </source>
</evidence>
<dbReference type="Gene3D" id="1.10.10.720">
    <property type="entry name" value="leucyl-tRNA synthetase"/>
    <property type="match status" value="1"/>
</dbReference>
<evidence type="ECO:0000259" key="12">
    <source>
        <dbReference type="Pfam" id="PF08264"/>
    </source>
</evidence>
<dbReference type="InterPro" id="IPR009080">
    <property type="entry name" value="tRNAsynth_Ia_anticodon-bd"/>
</dbReference>
<evidence type="ECO:0000259" key="13">
    <source>
        <dbReference type="Pfam" id="PF09334"/>
    </source>
</evidence>
<accession>A0A7G9Z020</accession>